<dbReference type="AlphaFoldDB" id="A0A2N5X8T7"/>
<dbReference type="PANTHER" id="PTHR31377">
    <property type="entry name" value="AGMATINE DEIMINASE-RELATED"/>
    <property type="match status" value="1"/>
</dbReference>
<dbReference type="GO" id="GO:0004668">
    <property type="term" value="F:protein-arginine deiminase activity"/>
    <property type="evidence" value="ECO:0007669"/>
    <property type="project" value="InterPro"/>
</dbReference>
<dbReference type="SUPFAM" id="SSF55909">
    <property type="entry name" value="Pentein"/>
    <property type="match status" value="1"/>
</dbReference>
<dbReference type="PANTHER" id="PTHR31377:SF0">
    <property type="entry name" value="AGMATINE DEIMINASE-RELATED"/>
    <property type="match status" value="1"/>
</dbReference>
<reference evidence="3 4" key="1">
    <citation type="submission" date="2018-01" db="EMBL/GenBank/DDBJ databases">
        <title>The draft genome sequence of Halioglobus lutimaris HF004.</title>
        <authorList>
            <person name="Du Z.-J."/>
            <person name="Shi M.-J."/>
        </authorList>
    </citation>
    <scope>NUCLEOTIDE SEQUENCE [LARGE SCALE GENOMIC DNA]</scope>
    <source>
        <strain evidence="3 4">HF004</strain>
    </source>
</reference>
<dbReference type="GO" id="GO:0009446">
    <property type="term" value="P:putrescine biosynthetic process"/>
    <property type="evidence" value="ECO:0007669"/>
    <property type="project" value="InterPro"/>
</dbReference>
<evidence type="ECO:0000256" key="1">
    <source>
        <dbReference type="ARBA" id="ARBA00022801"/>
    </source>
</evidence>
<dbReference type="NCBIfam" id="NF010070">
    <property type="entry name" value="PRK13551.1"/>
    <property type="match status" value="1"/>
</dbReference>
<comment type="catalytic activity">
    <reaction evidence="2">
        <text>agmatine + H2O = N-carbamoylputrescine + NH4(+)</text>
        <dbReference type="Rhea" id="RHEA:18037"/>
        <dbReference type="ChEBI" id="CHEBI:15377"/>
        <dbReference type="ChEBI" id="CHEBI:28938"/>
        <dbReference type="ChEBI" id="CHEBI:58145"/>
        <dbReference type="ChEBI" id="CHEBI:58318"/>
        <dbReference type="EC" id="3.5.3.12"/>
    </reaction>
</comment>
<evidence type="ECO:0000256" key="2">
    <source>
        <dbReference type="HAMAP-Rule" id="MF_01841"/>
    </source>
</evidence>
<gene>
    <name evidence="2 3" type="primary">aguA</name>
    <name evidence="3" type="ORF">C0039_01980</name>
</gene>
<evidence type="ECO:0000313" key="3">
    <source>
        <dbReference type="EMBL" id="PLW70917.1"/>
    </source>
</evidence>
<sequence length="362" mass="39390">MSNTLNTTPRQDGFRMPGEHEPQQAVLMAWPERADNWRENAAPAQAAFAAVARAIAVATPVIVCASGEQMEKARTMLPATVELLKIPSNDSWMRDIGPSYLVDDAGQRRGVDWQFNAWGGAVNGLYADWSLDDALAGELLSLRGEDRYRAPLVLEGGSIHVDGEGTCITTAECLMHPGRNPGLDASRIEGLLSDYLGVDRVIWLPRGLCNDETDGHVDNILHIAGPAEVLLTWCDNPEDPVYTICRECLDTLEQQRDARGRAFTVHKLPLPGPLHVTAREAAGIQPSTSMVRTAGERLAASYANFLITNGRVVFPLLDPAHDHTARSILQAVFPDREVIGIDGREILLGGGNIHCITQQIPA</sequence>
<dbReference type="Gene3D" id="3.75.10.10">
    <property type="entry name" value="L-arginine/glycine Amidinotransferase, Chain A"/>
    <property type="match status" value="1"/>
</dbReference>
<dbReference type="OrthoDB" id="9808013at2"/>
<accession>A0A2N5X8T7</accession>
<name>A0A2N5X8T7_9GAMM</name>
<dbReference type="InterPro" id="IPR017754">
    <property type="entry name" value="Agmatine_deiminase"/>
</dbReference>
<dbReference type="InterPro" id="IPR007466">
    <property type="entry name" value="Peptidyl-Arg-deiminase_porph"/>
</dbReference>
<evidence type="ECO:0000313" key="4">
    <source>
        <dbReference type="Proteomes" id="UP000235005"/>
    </source>
</evidence>
<proteinExistence type="inferred from homology"/>
<dbReference type="GO" id="GO:0047632">
    <property type="term" value="F:agmatine deiminase activity"/>
    <property type="evidence" value="ECO:0007669"/>
    <property type="project" value="UniProtKB-UniRule"/>
</dbReference>
<keyword evidence="4" id="KW-1185">Reference proteome</keyword>
<dbReference type="EMBL" id="PKUS01000001">
    <property type="protein sequence ID" value="PLW70917.1"/>
    <property type="molecule type" value="Genomic_DNA"/>
</dbReference>
<protein>
    <recommendedName>
        <fullName evidence="2">Putative agmatine deiminase</fullName>
        <ecNumber evidence="2">3.5.3.12</ecNumber>
    </recommendedName>
    <alternativeName>
        <fullName evidence="2">Agmatine iminohydrolase</fullName>
    </alternativeName>
</protein>
<dbReference type="HAMAP" id="MF_01841">
    <property type="entry name" value="Agmatine_deimin"/>
    <property type="match status" value="1"/>
</dbReference>
<comment type="caution">
    <text evidence="3">The sequence shown here is derived from an EMBL/GenBank/DDBJ whole genome shotgun (WGS) entry which is preliminary data.</text>
</comment>
<dbReference type="NCBIfam" id="TIGR03380">
    <property type="entry name" value="agmatine_aguA"/>
    <property type="match status" value="1"/>
</dbReference>
<dbReference type="Pfam" id="PF04371">
    <property type="entry name" value="PAD_porph"/>
    <property type="match status" value="1"/>
</dbReference>
<dbReference type="Proteomes" id="UP000235005">
    <property type="component" value="Unassembled WGS sequence"/>
</dbReference>
<organism evidence="3 4">
    <name type="scientific">Pseudohalioglobus lutimaris</name>
    <dbReference type="NCBI Taxonomy" id="1737061"/>
    <lineage>
        <taxon>Bacteria</taxon>
        <taxon>Pseudomonadati</taxon>
        <taxon>Pseudomonadota</taxon>
        <taxon>Gammaproteobacteria</taxon>
        <taxon>Cellvibrionales</taxon>
        <taxon>Halieaceae</taxon>
        <taxon>Pseudohalioglobus</taxon>
    </lineage>
</organism>
<dbReference type="EC" id="3.5.3.12" evidence="2"/>
<dbReference type="RefSeq" id="WP_101517093.1">
    <property type="nucleotide sequence ID" value="NZ_PKUS01000001.1"/>
</dbReference>
<comment type="similarity">
    <text evidence="2">Belongs to the agmatine deiminase family.</text>
</comment>
<keyword evidence="1 2" id="KW-0378">Hydrolase</keyword>
<feature type="active site" description="Amidino-cysteine intermediate" evidence="2">
    <location>
        <position position="355"/>
    </location>
</feature>